<organism evidence="3 4">
    <name type="scientific">Mesorhizobium japonicum (strain LMG 29417 / CECT 9101 / MAFF 303099)</name>
    <name type="common">Mesorhizobium loti (strain MAFF 303099)</name>
    <dbReference type="NCBI Taxonomy" id="266835"/>
    <lineage>
        <taxon>Bacteria</taxon>
        <taxon>Pseudomonadati</taxon>
        <taxon>Pseudomonadota</taxon>
        <taxon>Alphaproteobacteria</taxon>
        <taxon>Hyphomicrobiales</taxon>
        <taxon>Phyllobacteriaceae</taxon>
        <taxon>Mesorhizobium</taxon>
    </lineage>
</organism>
<dbReference type="SUPFAM" id="SSF53300">
    <property type="entry name" value="vWA-like"/>
    <property type="match status" value="1"/>
</dbReference>
<dbReference type="EMBL" id="BA000012">
    <property type="protein sequence ID" value="BAB53838.1"/>
    <property type="molecule type" value="Genomic_DNA"/>
</dbReference>
<dbReference type="InterPro" id="IPR028087">
    <property type="entry name" value="Tad_N"/>
</dbReference>
<evidence type="ECO:0000313" key="4">
    <source>
        <dbReference type="Proteomes" id="UP000000552"/>
    </source>
</evidence>
<dbReference type="Gene3D" id="3.40.50.410">
    <property type="entry name" value="von Willebrand factor, type A domain"/>
    <property type="match status" value="2"/>
</dbReference>
<evidence type="ECO:0000256" key="1">
    <source>
        <dbReference type="SAM" id="Phobius"/>
    </source>
</evidence>
<dbReference type="KEGG" id="mlo:mll8241"/>
<accession>Q983P2</accession>
<name>Q983P2_RHILO</name>
<keyword evidence="1" id="KW-1133">Transmembrane helix</keyword>
<gene>
    <name evidence="3" type="ordered locus">mll8241</name>
</gene>
<evidence type="ECO:0000259" key="2">
    <source>
        <dbReference type="Pfam" id="PF13400"/>
    </source>
</evidence>
<sequence>MEGWRQSRIRRRGPLQVMHELWRQFRRDRRGNYALMTVVAMVPLMGGLAIAVDFTEMNREKQMVTNALDAANFATARRLTEGATDDQLKAYALDFFNANLNDIDPASATLNVTLPSNTSGGGLLTMTAQLAYKPYFYPAFAQLVGKSATDANQKINFSVTSQVRLKNTLEVALVLDNSGSMTTLGTGSGQKRIDLLKTASKQLVDTLAQQAVMIKQVDKPVQFGLVPFAASVNVGPANGNASWMDTEGLSPVSNENFDWSTLNAANKYAQQTNGIWYKRGTGWGSEEGQMLTRFSLYRDMKVVTNHERVINSKRVVCDEYNSNNTCKRSHDEYDYIDSYGPFASWQGCVEARPYPYNVNDASPSGGSANTGIGVGDPATMFVPMFAPDEPGNHWKLTQDPDEAAPVTYGAVNSWWNDDPTSGTGQSRLRNMAKYFQPRPIDAPALPAGNGPNYSCTTNPITPLTDVSVADGATSIKAAIDLMQPNGGTNVPEGMAWGWRVVSSGEPFTQGRRETEKGNDKVVIVLTDGANTYYTPSSLGYSDPANSKSTYASYGYLNPGYNGTSVGRMFMGTSSAIGQLDYSNGNYTNALNEQMATLCNNAKAANIMVMTVALDLSTTKASDKLAIDALKSCSSDSRFRKDPTDPSKPAKLFWNATGASLSNDFKEIGNELSNLRVVG</sequence>
<dbReference type="eggNOG" id="COG4961">
    <property type="taxonomic scope" value="Bacteria"/>
</dbReference>
<dbReference type="PATRIC" id="fig|266835.9.peg.6584"/>
<dbReference type="InterPro" id="IPR036465">
    <property type="entry name" value="vWFA_dom_sf"/>
</dbReference>
<feature type="domain" description="Putative Flp pilus-assembly TadG-like N-terminal" evidence="2">
    <location>
        <begin position="31"/>
        <end position="76"/>
    </location>
</feature>
<protein>
    <submittedName>
        <fullName evidence="3">Mll8241 protein</fullName>
    </submittedName>
</protein>
<dbReference type="HOGENOM" id="CLU_026005_0_0_5"/>
<reference evidence="3 4" key="1">
    <citation type="journal article" date="2000" name="DNA Res.">
        <title>Complete genome structure of the nitrogen-fixing symbiotic bacterium Mesorhizobium loti.</title>
        <authorList>
            <person name="Kaneko T."/>
            <person name="Nakamura Y."/>
            <person name="Sato S."/>
            <person name="Asamizu E."/>
            <person name="Kato T."/>
            <person name="Sasamoto S."/>
            <person name="Watanabe A."/>
            <person name="Idesawa K."/>
            <person name="Ishikawa A."/>
            <person name="Kawashima K."/>
            <person name="Kimura T."/>
            <person name="Kishida Y."/>
            <person name="Kiyokawa C."/>
            <person name="Kohara M."/>
            <person name="Matsumoto M."/>
            <person name="Matsuno A."/>
            <person name="Mochizuki Y."/>
            <person name="Nakayama S."/>
            <person name="Nakazaki N."/>
            <person name="Shimpo S."/>
            <person name="Sugimoto M."/>
            <person name="Takeuchi C."/>
            <person name="Yamada M."/>
            <person name="Tabata S."/>
        </authorList>
    </citation>
    <scope>NUCLEOTIDE SEQUENCE [LARGE SCALE GENOMIC DNA]</scope>
    <source>
        <strain evidence="4">LMG 29417 / CECT 9101 / MAFF 303099</strain>
    </source>
</reference>
<dbReference type="AlphaFoldDB" id="Q983P2"/>
<evidence type="ECO:0000313" key="3">
    <source>
        <dbReference type="EMBL" id="BAB53838.1"/>
    </source>
</evidence>
<dbReference type="Pfam" id="PF13400">
    <property type="entry name" value="Tad"/>
    <property type="match status" value="1"/>
</dbReference>
<keyword evidence="1" id="KW-0812">Transmembrane</keyword>
<keyword evidence="1" id="KW-0472">Membrane</keyword>
<proteinExistence type="predicted"/>
<dbReference type="Proteomes" id="UP000000552">
    <property type="component" value="Chromosome"/>
</dbReference>
<feature type="transmembrane region" description="Helical" evidence="1">
    <location>
        <begin position="33"/>
        <end position="52"/>
    </location>
</feature>